<dbReference type="AlphaFoldDB" id="A0A9E7KWR9"/>
<dbReference type="SUPFAM" id="SSF48371">
    <property type="entry name" value="ARM repeat"/>
    <property type="match status" value="1"/>
</dbReference>
<sequence>MVSEEMVRILETDAEKAKAAASYVLWDLSRYSPFLLSESGAIPVLVELFQNTDGDIREKPSPNRDAILLAGAIPVLVDLLRGELDEVKDYAAECLINFAEDPLYRVQLCGEKLAMRIKGGLLAAREVSALELYKLESGSPKSNWQLISDIKRRTNTTGLGEEDMLCIMSGPNKDADGSSVIITTTGNIKDNKNDSVHLQLLVGGPGSISTVE</sequence>
<evidence type="ECO:0000256" key="1">
    <source>
        <dbReference type="PROSITE-ProRule" id="PRU00259"/>
    </source>
</evidence>
<dbReference type="Gene3D" id="1.25.10.10">
    <property type="entry name" value="Leucine-rich Repeat Variant"/>
    <property type="match status" value="1"/>
</dbReference>
<evidence type="ECO:0000313" key="3">
    <source>
        <dbReference type="Proteomes" id="UP001055439"/>
    </source>
</evidence>
<protein>
    <recommendedName>
        <fullName evidence="4">ARM repeat superfamily protein</fullName>
    </recommendedName>
</protein>
<reference evidence="2" key="1">
    <citation type="submission" date="2022-05" db="EMBL/GenBank/DDBJ databases">
        <title>The Musa troglodytarum L. genome provides insights into the mechanism of non-climacteric behaviour and enrichment of carotenoids.</title>
        <authorList>
            <person name="Wang J."/>
        </authorList>
    </citation>
    <scope>NUCLEOTIDE SEQUENCE</scope>
    <source>
        <tissue evidence="2">Leaf</tissue>
    </source>
</reference>
<name>A0A9E7KWR9_9LILI</name>
<dbReference type="OrthoDB" id="409644at2759"/>
<dbReference type="InterPro" id="IPR000225">
    <property type="entry name" value="Armadillo"/>
</dbReference>
<proteinExistence type="predicted"/>
<dbReference type="PROSITE" id="PS50176">
    <property type="entry name" value="ARM_REPEAT"/>
    <property type="match status" value="1"/>
</dbReference>
<gene>
    <name evidence="2" type="ORF">MUK42_07979</name>
</gene>
<dbReference type="Proteomes" id="UP001055439">
    <property type="component" value="Chromosome 8"/>
</dbReference>
<dbReference type="EMBL" id="CP097510">
    <property type="protein sequence ID" value="URE35107.1"/>
    <property type="molecule type" value="Genomic_DNA"/>
</dbReference>
<dbReference type="InterPro" id="IPR016024">
    <property type="entry name" value="ARM-type_fold"/>
</dbReference>
<organism evidence="2 3">
    <name type="scientific">Musa troglodytarum</name>
    <name type="common">fe'i banana</name>
    <dbReference type="NCBI Taxonomy" id="320322"/>
    <lineage>
        <taxon>Eukaryota</taxon>
        <taxon>Viridiplantae</taxon>
        <taxon>Streptophyta</taxon>
        <taxon>Embryophyta</taxon>
        <taxon>Tracheophyta</taxon>
        <taxon>Spermatophyta</taxon>
        <taxon>Magnoliopsida</taxon>
        <taxon>Liliopsida</taxon>
        <taxon>Zingiberales</taxon>
        <taxon>Musaceae</taxon>
        <taxon>Musa</taxon>
    </lineage>
</organism>
<feature type="non-terminal residue" evidence="2">
    <location>
        <position position="212"/>
    </location>
</feature>
<keyword evidence="3" id="KW-1185">Reference proteome</keyword>
<feature type="repeat" description="ARM" evidence="1">
    <location>
        <begin position="71"/>
        <end position="99"/>
    </location>
</feature>
<evidence type="ECO:0000313" key="2">
    <source>
        <dbReference type="EMBL" id="URE35107.1"/>
    </source>
</evidence>
<accession>A0A9E7KWR9</accession>
<evidence type="ECO:0008006" key="4">
    <source>
        <dbReference type="Google" id="ProtNLM"/>
    </source>
</evidence>
<dbReference type="InterPro" id="IPR011989">
    <property type="entry name" value="ARM-like"/>
</dbReference>